<accession>A0A915HJU6</accession>
<dbReference type="InterPro" id="IPR005627">
    <property type="entry name" value="CutC-like"/>
</dbReference>
<evidence type="ECO:0000256" key="2">
    <source>
        <dbReference type="ARBA" id="ARBA00019014"/>
    </source>
</evidence>
<evidence type="ECO:0000313" key="4">
    <source>
        <dbReference type="WBParaSite" id="nRc.2.0.1.t01719-RA"/>
    </source>
</evidence>
<evidence type="ECO:0000313" key="3">
    <source>
        <dbReference type="Proteomes" id="UP000887565"/>
    </source>
</evidence>
<dbReference type="WBParaSite" id="nRc.2.0.1.t01719-RA">
    <property type="protein sequence ID" value="nRc.2.0.1.t01719-RA"/>
    <property type="gene ID" value="nRc.2.0.1.g01719"/>
</dbReference>
<dbReference type="Proteomes" id="UP000887565">
    <property type="component" value="Unplaced"/>
</dbReference>
<dbReference type="InterPro" id="IPR036822">
    <property type="entry name" value="CutC-like_dom_sf"/>
</dbReference>
<dbReference type="Pfam" id="PF03932">
    <property type="entry name" value="CutC"/>
    <property type="match status" value="2"/>
</dbReference>
<dbReference type="SUPFAM" id="SSF110395">
    <property type="entry name" value="CutC-like"/>
    <property type="match status" value="3"/>
</dbReference>
<reference evidence="4" key="1">
    <citation type="submission" date="2022-11" db="UniProtKB">
        <authorList>
            <consortium name="WormBaseParasite"/>
        </authorList>
    </citation>
    <scope>IDENTIFICATION</scope>
</reference>
<keyword evidence="3" id="KW-1185">Reference proteome</keyword>
<dbReference type="PANTHER" id="PTHR12598:SF0">
    <property type="entry name" value="COPPER HOMEOSTASIS PROTEIN CUTC HOMOLOG"/>
    <property type="match status" value="1"/>
</dbReference>
<evidence type="ECO:0000256" key="1">
    <source>
        <dbReference type="ARBA" id="ARBA00007768"/>
    </source>
</evidence>
<comment type="similarity">
    <text evidence="1">Belongs to the CutC family.</text>
</comment>
<proteinExistence type="inferred from homology"/>
<dbReference type="Gene3D" id="3.20.20.380">
    <property type="entry name" value="Copper homeostasis (CutC) domain"/>
    <property type="match status" value="3"/>
</dbReference>
<protein>
    <recommendedName>
        <fullName evidence="2">Copper homeostasis protein cutC homolog</fullName>
    </recommendedName>
</protein>
<dbReference type="AlphaFoldDB" id="A0A915HJU6"/>
<dbReference type="PANTHER" id="PTHR12598">
    <property type="entry name" value="COPPER HOMEOSTASIS PROTEIN CUTC"/>
    <property type="match status" value="1"/>
</dbReference>
<sequence length="271" mass="30677">MIRPRQGNFVYNDQEKEVMLQEVRILKEYGADGFVSGILDRNKNVDADPCQRLLREYYHCFHMEWVDRVIAENYDRFQISSIILYFSGEAFPLPVTFHRAFDVCEQWQDNLRRVIDMGFHCILSSGQAKNACSGRNTLRMMNDMVGSCGSLKTQKDLSLVSRSLPVCFLFIFGIKKFIGEVLNASYSFKILQRSSALRAPGEIMAGCGINESNLKILCQETGVKIYHASASEILDRESNPIAMGSMDDAPLTVTTVTKVKALKKVLDAYKL</sequence>
<organism evidence="3 4">
    <name type="scientific">Romanomermis culicivorax</name>
    <name type="common">Nematode worm</name>
    <dbReference type="NCBI Taxonomy" id="13658"/>
    <lineage>
        <taxon>Eukaryota</taxon>
        <taxon>Metazoa</taxon>
        <taxon>Ecdysozoa</taxon>
        <taxon>Nematoda</taxon>
        <taxon>Enoplea</taxon>
        <taxon>Dorylaimia</taxon>
        <taxon>Mermithida</taxon>
        <taxon>Mermithoidea</taxon>
        <taxon>Mermithidae</taxon>
        <taxon>Romanomermis</taxon>
    </lineage>
</organism>
<name>A0A915HJU6_ROMCU</name>
<dbReference type="GO" id="GO:0005507">
    <property type="term" value="F:copper ion binding"/>
    <property type="evidence" value="ECO:0007669"/>
    <property type="project" value="TreeGrafter"/>
</dbReference>